<dbReference type="SUPFAM" id="SSF46785">
    <property type="entry name" value="Winged helix' DNA-binding domain"/>
    <property type="match status" value="1"/>
</dbReference>
<evidence type="ECO:0000256" key="2">
    <source>
        <dbReference type="SAM" id="MobiDB-lite"/>
    </source>
</evidence>
<protein>
    <submittedName>
        <fullName evidence="4">Biotin--[acetyl-CoA-carboxylase] ligase</fullName>
        <ecNumber evidence="4">6.3.4.15</ecNumber>
    </submittedName>
</protein>
<dbReference type="Proteomes" id="UP000698963">
    <property type="component" value="Unassembled WGS sequence"/>
</dbReference>
<dbReference type="PANTHER" id="PTHR12835">
    <property type="entry name" value="BIOTIN PROTEIN LIGASE"/>
    <property type="match status" value="1"/>
</dbReference>
<reference evidence="4" key="1">
    <citation type="journal article" date="2021" name="PeerJ">
        <title>Extensive microbial diversity within the chicken gut microbiome revealed by metagenomics and culture.</title>
        <authorList>
            <person name="Gilroy R."/>
            <person name="Ravi A."/>
            <person name="Getino M."/>
            <person name="Pursley I."/>
            <person name="Horton D.L."/>
            <person name="Alikhan N.F."/>
            <person name="Baker D."/>
            <person name="Gharbi K."/>
            <person name="Hall N."/>
            <person name="Watson M."/>
            <person name="Adriaenssens E.M."/>
            <person name="Foster-Nyarko E."/>
            <person name="Jarju S."/>
            <person name="Secka A."/>
            <person name="Antonio M."/>
            <person name="Oren A."/>
            <person name="Chaudhuri R.R."/>
            <person name="La Ragione R."/>
            <person name="Hildebrand F."/>
            <person name="Pallen M.J."/>
        </authorList>
    </citation>
    <scope>NUCLEOTIDE SEQUENCE</scope>
    <source>
        <strain evidence="4">ChiGjej2B2-19336</strain>
    </source>
</reference>
<dbReference type="EC" id="6.3.4.15" evidence="4"/>
<accession>A0A921AY05</accession>
<dbReference type="Pfam" id="PF08279">
    <property type="entry name" value="HTH_11"/>
    <property type="match status" value="1"/>
</dbReference>
<dbReference type="RefSeq" id="WP_304123146.1">
    <property type="nucleotide sequence ID" value="NZ_DYZA01000200.1"/>
</dbReference>
<evidence type="ECO:0000313" key="4">
    <source>
        <dbReference type="EMBL" id="HJD97949.1"/>
    </source>
</evidence>
<dbReference type="InterPro" id="IPR004143">
    <property type="entry name" value="BPL_LPL_catalytic"/>
</dbReference>
<dbReference type="Pfam" id="PF03099">
    <property type="entry name" value="BPL_LplA_LipB"/>
    <property type="match status" value="1"/>
</dbReference>
<dbReference type="SUPFAM" id="SSF55681">
    <property type="entry name" value="Class II aaRS and biotin synthetases"/>
    <property type="match status" value="1"/>
</dbReference>
<keyword evidence="1 4" id="KW-0436">Ligase</keyword>
<organism evidence="4 5">
    <name type="scientific">Mailhella massiliensis</name>
    <dbReference type="NCBI Taxonomy" id="1903261"/>
    <lineage>
        <taxon>Bacteria</taxon>
        <taxon>Pseudomonadati</taxon>
        <taxon>Thermodesulfobacteriota</taxon>
        <taxon>Desulfovibrionia</taxon>
        <taxon>Desulfovibrionales</taxon>
        <taxon>Desulfovibrionaceae</taxon>
        <taxon>Mailhella</taxon>
    </lineage>
</organism>
<dbReference type="InterPro" id="IPR011991">
    <property type="entry name" value="ArsR-like_HTH"/>
</dbReference>
<dbReference type="GO" id="GO:0004077">
    <property type="term" value="F:biotin--[biotin carboxyl-carrier protein] ligase activity"/>
    <property type="evidence" value="ECO:0007669"/>
    <property type="project" value="UniProtKB-EC"/>
</dbReference>
<dbReference type="NCBIfam" id="TIGR00121">
    <property type="entry name" value="birA_ligase"/>
    <property type="match status" value="1"/>
</dbReference>
<evidence type="ECO:0000259" key="3">
    <source>
        <dbReference type="PROSITE" id="PS51733"/>
    </source>
</evidence>
<feature type="region of interest" description="Disordered" evidence="2">
    <location>
        <begin position="1"/>
        <end position="20"/>
    </location>
</feature>
<evidence type="ECO:0000313" key="5">
    <source>
        <dbReference type="Proteomes" id="UP000698963"/>
    </source>
</evidence>
<name>A0A921AY05_9BACT</name>
<proteinExistence type="predicted"/>
<dbReference type="PROSITE" id="PS51733">
    <property type="entry name" value="BPL_LPL_CATALYTIC"/>
    <property type="match status" value="1"/>
</dbReference>
<dbReference type="InterPro" id="IPR036390">
    <property type="entry name" value="WH_DNA-bd_sf"/>
</dbReference>
<dbReference type="CDD" id="cd16442">
    <property type="entry name" value="BPL"/>
    <property type="match status" value="1"/>
</dbReference>
<dbReference type="GO" id="GO:0006355">
    <property type="term" value="P:regulation of DNA-templated transcription"/>
    <property type="evidence" value="ECO:0007669"/>
    <property type="project" value="UniProtKB-ARBA"/>
</dbReference>
<dbReference type="CDD" id="cd00090">
    <property type="entry name" value="HTH_ARSR"/>
    <property type="match status" value="1"/>
</dbReference>
<dbReference type="InterPro" id="IPR045864">
    <property type="entry name" value="aa-tRNA-synth_II/BPL/LPL"/>
</dbReference>
<dbReference type="EMBL" id="DYZA01000200">
    <property type="protein sequence ID" value="HJD97949.1"/>
    <property type="molecule type" value="Genomic_DNA"/>
</dbReference>
<feature type="compositionally biased region" description="Basic and acidic residues" evidence="2">
    <location>
        <begin position="1"/>
        <end position="13"/>
    </location>
</feature>
<dbReference type="PANTHER" id="PTHR12835:SF5">
    <property type="entry name" value="BIOTIN--PROTEIN LIGASE"/>
    <property type="match status" value="1"/>
</dbReference>
<dbReference type="AlphaFoldDB" id="A0A921AY05"/>
<dbReference type="Gene3D" id="1.10.10.10">
    <property type="entry name" value="Winged helix-like DNA-binding domain superfamily/Winged helix DNA-binding domain"/>
    <property type="match status" value="1"/>
</dbReference>
<evidence type="ECO:0000256" key="1">
    <source>
        <dbReference type="ARBA" id="ARBA00022598"/>
    </source>
</evidence>
<dbReference type="InterPro" id="IPR036388">
    <property type="entry name" value="WH-like_DNA-bd_sf"/>
</dbReference>
<feature type="domain" description="BPL/LPL catalytic" evidence="3">
    <location>
        <begin position="75"/>
        <end position="266"/>
    </location>
</feature>
<gene>
    <name evidence="4" type="ORF">K8W16_09935</name>
</gene>
<sequence>MQEEQTPTRERILESLGRGGGKGWVSGEALSREFHISRAAVSKHVCSLREEGNIIESVPRRGYRLLSRADPWAGDDARGPLHTNMLGQSSWIWLKETGSTNQVAALQALSGAPEGVVVVARRQSEGRGSRGSRWLCLPGSLSFSVITRPALAPEELALLPALAMEACVRAVEKSCGVRLEKRAPNDLFLNGGKVAGILVESMFHNTELRWAVVGIGVNVNAPHSAIPPELQGTATSLYAETGEAFSVTKLLRHILEELEEELERGEKIPRRD</sequence>
<comment type="caution">
    <text evidence="4">The sequence shown here is derived from an EMBL/GenBank/DDBJ whole genome shotgun (WGS) entry which is preliminary data.</text>
</comment>
<reference evidence="4" key="2">
    <citation type="submission" date="2021-09" db="EMBL/GenBank/DDBJ databases">
        <authorList>
            <person name="Gilroy R."/>
        </authorList>
    </citation>
    <scope>NUCLEOTIDE SEQUENCE</scope>
    <source>
        <strain evidence="4">ChiGjej2B2-19336</strain>
    </source>
</reference>
<dbReference type="InterPro" id="IPR004408">
    <property type="entry name" value="Biotin_CoA_COase_ligase"/>
</dbReference>
<dbReference type="Gene3D" id="3.30.930.10">
    <property type="entry name" value="Bira Bifunctional Protein, Domain 2"/>
    <property type="match status" value="1"/>
</dbReference>
<dbReference type="GO" id="GO:0005737">
    <property type="term" value="C:cytoplasm"/>
    <property type="evidence" value="ECO:0007669"/>
    <property type="project" value="TreeGrafter"/>
</dbReference>
<dbReference type="InterPro" id="IPR013196">
    <property type="entry name" value="HTH_11"/>
</dbReference>